<name>A0A8J1K0I5_XENTR</name>
<evidence type="ECO:0000313" key="3">
    <source>
        <dbReference type="Proteomes" id="UP000008143"/>
    </source>
</evidence>
<dbReference type="PANTHER" id="PTHR47014:SF2">
    <property type="entry name" value="PLECKSTRIN HOMOLOGY DOMAIN-CONTAINING FAMILY S MEMBER 1 ISOFORM X1"/>
    <property type="match status" value="1"/>
</dbReference>
<evidence type="ECO:0000313" key="5">
    <source>
        <dbReference type="RefSeq" id="XP_031762232.1"/>
    </source>
</evidence>
<feature type="domain" description="PH" evidence="2">
    <location>
        <begin position="6"/>
        <end position="125"/>
    </location>
</feature>
<dbReference type="Pfam" id="PF00169">
    <property type="entry name" value="PH"/>
    <property type="match status" value="1"/>
</dbReference>
<dbReference type="PROSITE" id="PS50003">
    <property type="entry name" value="PH_DOMAIN"/>
    <property type="match status" value="1"/>
</dbReference>
<dbReference type="RefSeq" id="XP_031762233.1">
    <property type="nucleotide sequence ID" value="XM_031906373.1"/>
</dbReference>
<protein>
    <submittedName>
        <fullName evidence="4 5">Pleckstrin homology domain-containing family S member 1 isoform X1</fullName>
    </submittedName>
</protein>
<accession>A0A8J1K0I5</accession>
<evidence type="ECO:0000313" key="8">
    <source>
        <dbReference type="Xenbase" id="XB-GENE-5719932"/>
    </source>
</evidence>
<dbReference type="SUPFAM" id="SSF50156">
    <property type="entry name" value="PDZ domain-like"/>
    <property type="match status" value="1"/>
</dbReference>
<dbReference type="AGR" id="Xenbase:XB-GENE-5719932"/>
<sequence>MQPEPIILHQGIAMKSPPEMFFLRLNMWKERFFILWKNSEFECNLVYYATDGTRKRKGVIPIREIKDIMKGPSCDAANIAPILMLHLCDPDNVLLVMTKCRKYYLINNDQEEIEAWYQHLKMARLWEHHPQEPSLSTPVPETNQNVNPALGGNLGQEEIPCSLCITAACLSPAQEARNPPARCPNLCDLWAPLHKQSIPRGHTVKQERPCTYPSAQRKTGHRNNRSNTNPGNLGRPMYGPLLPMLSNAFQSSGKEAVGAAQSDSDSDTSESDPQENSEPDSDQEQGKPIRGASMKKNTFQKKKVIVSTEELKKHFDVGECLYVRKWNPTSDAGDFNQGDLIYSINGFRLNSRQMLFNLLRCCTEEEVTLTVLRSRMAPFFHTMGCSCTPDPNAELFH</sequence>
<organism evidence="3 4">
    <name type="scientific">Xenopus tropicalis</name>
    <name type="common">Western clawed frog</name>
    <name type="synonym">Silurana tropicalis</name>
    <dbReference type="NCBI Taxonomy" id="8364"/>
    <lineage>
        <taxon>Eukaryota</taxon>
        <taxon>Metazoa</taxon>
        <taxon>Chordata</taxon>
        <taxon>Craniata</taxon>
        <taxon>Vertebrata</taxon>
        <taxon>Euteleostomi</taxon>
        <taxon>Amphibia</taxon>
        <taxon>Batrachia</taxon>
        <taxon>Anura</taxon>
        <taxon>Pipoidea</taxon>
        <taxon>Pipidae</taxon>
        <taxon>Xenopodinae</taxon>
        <taxon>Xenopus</taxon>
        <taxon>Silurana</taxon>
    </lineage>
</organism>
<dbReference type="KEGG" id="xtr:100496133"/>
<evidence type="ECO:0000313" key="6">
    <source>
        <dbReference type="RefSeq" id="XP_031762233.1"/>
    </source>
</evidence>
<gene>
    <name evidence="8" type="primary">XB5719931</name>
    <name evidence="4 5 6 7" type="synonym">LOC100496133</name>
</gene>
<dbReference type="InterPro" id="IPR042986">
    <property type="entry name" value="PLEKHS1"/>
</dbReference>
<evidence type="ECO:0000259" key="2">
    <source>
        <dbReference type="PROSITE" id="PS50003"/>
    </source>
</evidence>
<dbReference type="InterPro" id="IPR001849">
    <property type="entry name" value="PH_domain"/>
</dbReference>
<dbReference type="Gene3D" id="2.30.29.30">
    <property type="entry name" value="Pleckstrin-homology domain (PH domain)/Phosphotyrosine-binding domain (PTB)"/>
    <property type="match status" value="1"/>
</dbReference>
<dbReference type="InterPro" id="IPR011993">
    <property type="entry name" value="PH-like_dom_sf"/>
</dbReference>
<proteinExistence type="predicted"/>
<dbReference type="RefSeq" id="XP_031762231.1">
    <property type="nucleotide sequence ID" value="XM_031906371.1"/>
</dbReference>
<keyword evidence="3" id="KW-1185">Reference proteome</keyword>
<dbReference type="Proteomes" id="UP000008143">
    <property type="component" value="Chromosome 7"/>
</dbReference>
<dbReference type="RefSeq" id="XP_031762232.1">
    <property type="nucleotide sequence ID" value="XM_031906372.1"/>
</dbReference>
<dbReference type="PANTHER" id="PTHR47014">
    <property type="entry name" value="PLECKSTRIN HOMOLOGY DOMAIN-CONTAINING FAMILY S MEMBER 1"/>
    <property type="match status" value="1"/>
</dbReference>
<evidence type="ECO:0000313" key="7">
    <source>
        <dbReference type="RefSeq" id="XP_031762234.1"/>
    </source>
</evidence>
<dbReference type="OrthoDB" id="9900190at2759"/>
<evidence type="ECO:0000256" key="1">
    <source>
        <dbReference type="SAM" id="MobiDB-lite"/>
    </source>
</evidence>
<evidence type="ECO:0000313" key="4">
    <source>
        <dbReference type="RefSeq" id="XP_031762231.1"/>
    </source>
</evidence>
<feature type="region of interest" description="Disordered" evidence="1">
    <location>
        <begin position="198"/>
        <end position="296"/>
    </location>
</feature>
<dbReference type="RefSeq" id="XP_031762234.1">
    <property type="nucleotide sequence ID" value="XM_031906374.1"/>
</dbReference>
<dbReference type="Xenbase" id="XB-GENE-5719932">
    <property type="gene designation" value="XB5719931"/>
</dbReference>
<dbReference type="SUPFAM" id="SSF50729">
    <property type="entry name" value="PH domain-like"/>
    <property type="match status" value="1"/>
</dbReference>
<dbReference type="AlphaFoldDB" id="A0A8J1K0I5"/>
<dbReference type="InterPro" id="IPR036034">
    <property type="entry name" value="PDZ_sf"/>
</dbReference>
<reference evidence="4 5" key="1">
    <citation type="submission" date="2025-04" db="UniProtKB">
        <authorList>
            <consortium name="RefSeq"/>
        </authorList>
    </citation>
    <scope>IDENTIFICATION</scope>
    <source>
        <strain evidence="4 5">Nigerian</strain>
        <tissue evidence="4 5">Liver and blood</tissue>
    </source>
</reference>
<feature type="compositionally biased region" description="Acidic residues" evidence="1">
    <location>
        <begin position="264"/>
        <end position="283"/>
    </location>
</feature>